<name>A0A0D3A3M4_BRAOL</name>
<dbReference type="PROSITE" id="PS50011">
    <property type="entry name" value="PROTEIN_KINASE_DOM"/>
    <property type="match status" value="1"/>
</dbReference>
<keyword evidence="24" id="KW-1185">Reference proteome</keyword>
<evidence type="ECO:0000256" key="8">
    <source>
        <dbReference type="ARBA" id="ARBA00022723"/>
    </source>
</evidence>
<feature type="compositionally biased region" description="Basic and acidic residues" evidence="19">
    <location>
        <begin position="465"/>
        <end position="476"/>
    </location>
</feature>
<keyword evidence="10 17" id="KW-0863">Zinc-finger</keyword>
<comment type="subcellular location">
    <subcellularLocation>
        <location evidence="1">Nucleus</location>
    </subcellularLocation>
</comment>
<evidence type="ECO:0000256" key="14">
    <source>
        <dbReference type="ARBA" id="ARBA00023242"/>
    </source>
</evidence>
<comment type="similarity">
    <text evidence="2">Belongs to the protein kinase superfamily. CMGC Ser/Thr protein kinase family. CDC2/CDKX subfamily.</text>
</comment>
<dbReference type="PROSITE" id="PS50199">
    <property type="entry name" value="ZF_RANBP2_2"/>
    <property type="match status" value="1"/>
</dbReference>
<evidence type="ECO:0000256" key="15">
    <source>
        <dbReference type="ARBA" id="ARBA00047811"/>
    </source>
</evidence>
<protein>
    <recommendedName>
        <fullName evidence="4">cyclin-dependent kinase</fullName>
        <ecNumber evidence="4">2.7.11.22</ecNumber>
    </recommendedName>
</protein>
<dbReference type="InterPro" id="IPR008271">
    <property type="entry name" value="Ser/Thr_kinase_AS"/>
</dbReference>
<dbReference type="GO" id="GO:0004693">
    <property type="term" value="F:cyclin-dependent protein serine/threonine kinase activity"/>
    <property type="evidence" value="ECO:0007669"/>
    <property type="project" value="UniProtKB-EC"/>
</dbReference>
<dbReference type="Pfam" id="PF03638">
    <property type="entry name" value="TCR"/>
    <property type="match status" value="2"/>
</dbReference>
<evidence type="ECO:0000259" key="22">
    <source>
        <dbReference type="PROSITE" id="PS51634"/>
    </source>
</evidence>
<feature type="compositionally biased region" description="Polar residues" evidence="19">
    <location>
        <begin position="1241"/>
        <end position="1255"/>
    </location>
</feature>
<feature type="compositionally biased region" description="Polar residues" evidence="19">
    <location>
        <begin position="1153"/>
        <end position="1173"/>
    </location>
</feature>
<feature type="compositionally biased region" description="Gly residues" evidence="19">
    <location>
        <begin position="855"/>
        <end position="866"/>
    </location>
</feature>
<evidence type="ECO:0000259" key="20">
    <source>
        <dbReference type="PROSITE" id="PS50011"/>
    </source>
</evidence>
<evidence type="ECO:0000256" key="10">
    <source>
        <dbReference type="ARBA" id="ARBA00022771"/>
    </source>
</evidence>
<dbReference type="PROSITE" id="PS51634">
    <property type="entry name" value="CRC"/>
    <property type="match status" value="1"/>
</dbReference>
<evidence type="ECO:0000256" key="1">
    <source>
        <dbReference type="ARBA" id="ARBA00004123"/>
    </source>
</evidence>
<feature type="binding site" evidence="18">
    <location>
        <position position="72"/>
    </location>
    <ligand>
        <name>ATP</name>
        <dbReference type="ChEBI" id="CHEBI:30616"/>
    </ligand>
</feature>
<dbReference type="Gene3D" id="4.10.1060.10">
    <property type="entry name" value="Zinc finger, RanBP2-type"/>
    <property type="match status" value="1"/>
</dbReference>
<dbReference type="PANTHER" id="PTHR12446">
    <property type="entry name" value="TESMIN/TSO1-RELATED"/>
    <property type="match status" value="1"/>
</dbReference>
<dbReference type="Gramene" id="Bo1g016960.1">
    <property type="protein sequence ID" value="Bo1g016960.1"/>
    <property type="gene ID" value="Bo1g016960"/>
</dbReference>
<dbReference type="InterPro" id="IPR017441">
    <property type="entry name" value="Protein_kinase_ATP_BS"/>
</dbReference>
<evidence type="ECO:0000256" key="13">
    <source>
        <dbReference type="ARBA" id="ARBA00022840"/>
    </source>
</evidence>
<feature type="compositionally biased region" description="Polar residues" evidence="19">
    <location>
        <begin position="1372"/>
        <end position="1382"/>
    </location>
</feature>
<keyword evidence="9 18" id="KW-0547">Nucleotide-binding</keyword>
<evidence type="ECO:0000313" key="24">
    <source>
        <dbReference type="Proteomes" id="UP000032141"/>
    </source>
</evidence>
<evidence type="ECO:0000259" key="21">
    <source>
        <dbReference type="PROSITE" id="PS50199"/>
    </source>
</evidence>
<evidence type="ECO:0000256" key="16">
    <source>
        <dbReference type="ARBA" id="ARBA00048367"/>
    </source>
</evidence>
<dbReference type="EC" id="2.7.11.22" evidence="4"/>
<keyword evidence="5" id="KW-0217">Developmental protein</keyword>
<dbReference type="eggNOG" id="KOG1171">
    <property type="taxonomic scope" value="Eukaryota"/>
</dbReference>
<dbReference type="SMART" id="SM00220">
    <property type="entry name" value="S_TKc"/>
    <property type="match status" value="1"/>
</dbReference>
<dbReference type="Proteomes" id="UP000032141">
    <property type="component" value="Chromosome C1"/>
</dbReference>
<dbReference type="InterPro" id="IPR005172">
    <property type="entry name" value="CRC"/>
</dbReference>
<evidence type="ECO:0000256" key="12">
    <source>
        <dbReference type="ARBA" id="ARBA00022833"/>
    </source>
</evidence>
<organism evidence="23 24">
    <name type="scientific">Brassica oleracea var. oleracea</name>
    <dbReference type="NCBI Taxonomy" id="109376"/>
    <lineage>
        <taxon>Eukaryota</taxon>
        <taxon>Viridiplantae</taxon>
        <taxon>Streptophyta</taxon>
        <taxon>Embryophyta</taxon>
        <taxon>Tracheophyta</taxon>
        <taxon>Spermatophyta</taxon>
        <taxon>Magnoliopsida</taxon>
        <taxon>eudicotyledons</taxon>
        <taxon>Gunneridae</taxon>
        <taxon>Pentapetalae</taxon>
        <taxon>rosids</taxon>
        <taxon>malvids</taxon>
        <taxon>Brassicales</taxon>
        <taxon>Brassicaceae</taxon>
        <taxon>Brassiceae</taxon>
        <taxon>Brassica</taxon>
    </lineage>
</organism>
<evidence type="ECO:0000256" key="18">
    <source>
        <dbReference type="PROSITE-ProRule" id="PRU10141"/>
    </source>
</evidence>
<dbReference type="EnsemblPlants" id="Bo1g016960.1">
    <property type="protein sequence ID" value="Bo1g016960.1"/>
    <property type="gene ID" value="Bo1g016960"/>
</dbReference>
<proteinExistence type="inferred from homology"/>
<comment type="catalytic activity">
    <reaction evidence="16">
        <text>L-seryl-[protein] + ATP = O-phospho-L-seryl-[protein] + ADP + H(+)</text>
        <dbReference type="Rhea" id="RHEA:17989"/>
        <dbReference type="Rhea" id="RHEA-COMP:9863"/>
        <dbReference type="Rhea" id="RHEA-COMP:11604"/>
        <dbReference type="ChEBI" id="CHEBI:15378"/>
        <dbReference type="ChEBI" id="CHEBI:29999"/>
        <dbReference type="ChEBI" id="CHEBI:30616"/>
        <dbReference type="ChEBI" id="CHEBI:83421"/>
        <dbReference type="ChEBI" id="CHEBI:456216"/>
        <dbReference type="EC" id="2.7.11.22"/>
    </reaction>
</comment>
<feature type="compositionally biased region" description="Basic and acidic residues" evidence="19">
    <location>
        <begin position="820"/>
        <end position="837"/>
    </location>
</feature>
<keyword evidence="12" id="KW-0862">Zinc</keyword>
<comment type="catalytic activity">
    <reaction evidence="15">
        <text>L-threonyl-[protein] + ATP = O-phospho-L-threonyl-[protein] + ADP + H(+)</text>
        <dbReference type="Rhea" id="RHEA:46608"/>
        <dbReference type="Rhea" id="RHEA-COMP:11060"/>
        <dbReference type="Rhea" id="RHEA-COMP:11605"/>
        <dbReference type="ChEBI" id="CHEBI:15378"/>
        <dbReference type="ChEBI" id="CHEBI:30013"/>
        <dbReference type="ChEBI" id="CHEBI:30616"/>
        <dbReference type="ChEBI" id="CHEBI:61977"/>
        <dbReference type="ChEBI" id="CHEBI:456216"/>
        <dbReference type="EC" id="2.7.11.22"/>
    </reaction>
</comment>
<dbReference type="PROSITE" id="PS00108">
    <property type="entry name" value="PROTEIN_KINASE_ST"/>
    <property type="match status" value="1"/>
</dbReference>
<dbReference type="InterPro" id="IPR001876">
    <property type="entry name" value="Znf_RanBP2"/>
</dbReference>
<keyword evidence="14" id="KW-0539">Nucleus</keyword>
<feature type="compositionally biased region" description="Low complexity" evidence="19">
    <location>
        <begin position="1392"/>
        <end position="1414"/>
    </location>
</feature>
<evidence type="ECO:0000256" key="9">
    <source>
        <dbReference type="ARBA" id="ARBA00022741"/>
    </source>
</evidence>
<dbReference type="GO" id="GO:0005634">
    <property type="term" value="C:nucleus"/>
    <property type="evidence" value="ECO:0007669"/>
    <property type="project" value="UniProtKB-SubCell"/>
</dbReference>
<evidence type="ECO:0000256" key="17">
    <source>
        <dbReference type="PROSITE-ProRule" id="PRU00322"/>
    </source>
</evidence>
<evidence type="ECO:0000256" key="3">
    <source>
        <dbReference type="ARBA" id="ARBA00007267"/>
    </source>
</evidence>
<feature type="region of interest" description="Disordered" evidence="19">
    <location>
        <begin position="772"/>
        <end position="897"/>
    </location>
</feature>
<dbReference type="GO" id="GO:0005524">
    <property type="term" value="F:ATP binding"/>
    <property type="evidence" value="ECO:0007669"/>
    <property type="project" value="UniProtKB-UniRule"/>
</dbReference>
<keyword evidence="8" id="KW-0479">Metal-binding</keyword>
<feature type="region of interest" description="Disordered" evidence="19">
    <location>
        <begin position="198"/>
        <end position="242"/>
    </location>
</feature>
<dbReference type="HOGENOM" id="CLU_252602_0_0_1"/>
<dbReference type="PROSITE" id="PS01358">
    <property type="entry name" value="ZF_RANBP2_1"/>
    <property type="match status" value="1"/>
</dbReference>
<feature type="domain" description="RanBP2-type" evidence="21">
    <location>
        <begin position="673"/>
        <end position="704"/>
    </location>
</feature>
<evidence type="ECO:0000256" key="5">
    <source>
        <dbReference type="ARBA" id="ARBA00022473"/>
    </source>
</evidence>
<feature type="region of interest" description="Disordered" evidence="19">
    <location>
        <begin position="530"/>
        <end position="668"/>
    </location>
</feature>
<keyword evidence="13 18" id="KW-0067">ATP-binding</keyword>
<evidence type="ECO:0000256" key="11">
    <source>
        <dbReference type="ARBA" id="ARBA00022777"/>
    </source>
</evidence>
<feature type="compositionally biased region" description="Polar residues" evidence="19">
    <location>
        <begin position="227"/>
        <end position="236"/>
    </location>
</feature>
<evidence type="ECO:0000256" key="7">
    <source>
        <dbReference type="ARBA" id="ARBA00022679"/>
    </source>
</evidence>
<dbReference type="FunFam" id="3.30.200.20:FF:000664">
    <property type="entry name" value="Cyclin-dependent kinase F-1"/>
    <property type="match status" value="1"/>
</dbReference>
<dbReference type="InterPro" id="IPR011009">
    <property type="entry name" value="Kinase-like_dom_sf"/>
</dbReference>
<feature type="region of interest" description="Disordered" evidence="19">
    <location>
        <begin position="932"/>
        <end position="972"/>
    </location>
</feature>
<feature type="region of interest" description="Disordered" evidence="19">
    <location>
        <begin position="451"/>
        <end position="485"/>
    </location>
</feature>
<evidence type="ECO:0000256" key="19">
    <source>
        <dbReference type="SAM" id="MobiDB-lite"/>
    </source>
</evidence>
<dbReference type="InterPro" id="IPR033467">
    <property type="entry name" value="Tesmin/TSO1-like_CXC"/>
</dbReference>
<dbReference type="STRING" id="109376.A0A0D3A3M4"/>
<evidence type="ECO:0000256" key="6">
    <source>
        <dbReference type="ARBA" id="ARBA00022527"/>
    </source>
</evidence>
<feature type="compositionally biased region" description="Basic and acidic residues" evidence="19">
    <location>
        <begin position="617"/>
        <end position="635"/>
    </location>
</feature>
<dbReference type="SMART" id="SM01114">
    <property type="entry name" value="CXC"/>
    <property type="match status" value="2"/>
</dbReference>
<dbReference type="InterPro" id="IPR028307">
    <property type="entry name" value="Lin-54_fam"/>
</dbReference>
<dbReference type="PROSITE" id="PS00107">
    <property type="entry name" value="PROTEIN_KINASE_ATP"/>
    <property type="match status" value="1"/>
</dbReference>
<keyword evidence="7" id="KW-0808">Transferase</keyword>
<comment type="similarity">
    <text evidence="3">Belongs to the lin-54 family.</text>
</comment>
<feature type="domain" description="CRC" evidence="22">
    <location>
        <begin position="975"/>
        <end position="1099"/>
    </location>
</feature>
<feature type="compositionally biased region" description="Polar residues" evidence="19">
    <location>
        <begin position="935"/>
        <end position="945"/>
    </location>
</feature>
<feature type="domain" description="Protein kinase" evidence="20">
    <location>
        <begin position="43"/>
        <end position="439"/>
    </location>
</feature>
<keyword evidence="6" id="KW-0723">Serine/threonine-protein kinase</keyword>
<feature type="compositionally biased region" description="Basic and acidic residues" evidence="19">
    <location>
        <begin position="208"/>
        <end position="220"/>
    </location>
</feature>
<dbReference type="OMA" id="HPESVCC"/>
<evidence type="ECO:0000256" key="2">
    <source>
        <dbReference type="ARBA" id="ARBA00006485"/>
    </source>
</evidence>
<reference evidence="23 24" key="1">
    <citation type="journal article" date="2014" name="Genome Biol.">
        <title>Transcriptome and methylome profiling reveals relics of genome dominance in the mesopolyploid Brassica oleracea.</title>
        <authorList>
            <person name="Parkin I.A."/>
            <person name="Koh C."/>
            <person name="Tang H."/>
            <person name="Robinson S.J."/>
            <person name="Kagale S."/>
            <person name="Clarke W.E."/>
            <person name="Town C.D."/>
            <person name="Nixon J."/>
            <person name="Krishnakumar V."/>
            <person name="Bidwell S.L."/>
            <person name="Denoeud F."/>
            <person name="Belcram H."/>
            <person name="Links M.G."/>
            <person name="Just J."/>
            <person name="Clarke C."/>
            <person name="Bender T."/>
            <person name="Huebert T."/>
            <person name="Mason A.S."/>
            <person name="Pires J.C."/>
            <person name="Barker G."/>
            <person name="Moore J."/>
            <person name="Walley P.G."/>
            <person name="Manoli S."/>
            <person name="Batley J."/>
            <person name="Edwards D."/>
            <person name="Nelson M.N."/>
            <person name="Wang X."/>
            <person name="Paterson A.H."/>
            <person name="King G."/>
            <person name="Bancroft I."/>
            <person name="Chalhoub B."/>
            <person name="Sharpe A.G."/>
        </authorList>
    </citation>
    <scope>NUCLEOTIDE SEQUENCE</scope>
    <source>
        <strain evidence="23 24">cv. TO1000</strain>
    </source>
</reference>
<reference evidence="23" key="2">
    <citation type="submission" date="2015-03" db="UniProtKB">
        <authorList>
            <consortium name="EnsemblPlants"/>
        </authorList>
    </citation>
    <scope>IDENTIFICATION</scope>
</reference>
<dbReference type="SMART" id="SM00547">
    <property type="entry name" value="ZnF_RBZ"/>
    <property type="match status" value="1"/>
</dbReference>
<dbReference type="SUPFAM" id="SSF90209">
    <property type="entry name" value="Ran binding protein zinc finger-like"/>
    <property type="match status" value="1"/>
</dbReference>
<feature type="compositionally biased region" description="Basic and acidic residues" evidence="19">
    <location>
        <begin position="744"/>
        <end position="756"/>
    </location>
</feature>
<sequence length="1429" mass="156788">MLSSSSKTGKQGGKDLFKNDAVMDKQPASSWSIHTRPEIIAKYEIFERVGSGAYADVYRARRISDGLTVALKEIFDYQSAFREIDALSILQGSPNVVLMHEYFWREDENAVIVLEFLRSDLSAVIRDAKRRKKKGEGGGDGFSVGEIKRWMVQILNGVDACHRNMIVHRDLKPGNMLIGDDGVLKLADFGQARILMESDNLATDENQQEEREGEASREPPEVIPDYVNSSQIGSEGQEQEVLSRDEYFRQVEELKAKQVVRDDTDKDSNVPDGDGASCLATCTVSEMDDDFGTNSFAYDEGLDGGGEGLMTSCVGTRWFRPPELLYGSTMYGLEIDLWSLGCVFAELLSLEPLFPGVSDIDQISRVTNVLGNLNEEVWPGCVDLPDYKSISFAEVESPLGVEGCLPNHSGEVIALLKKLICYDPASRATAVELLSDKYFKEDPLPVPVSELYVPPAMSGPDEEDSPRKWNDYREMDSDSDGFGPVNVKPTNGLDCTCLGAMIENLDHPESVCCVKIVLCIVVVSGIENEDQTPQHHPPHISSLVVRPSGSNDGEGDRHAVAGDDSRDRPSFARSDRHKSDNGHRTRASSSSPPPRRPFEDHHRHGSDLNHSGVPLRGGRDFSSRRESSGRYRDYSPPHARVGRRFDGPEPAHGRPFKSDGIGRNNNYPKVQPRDGDWYCLDPLCGNLNFARREVCFKCKRRRYAPANTPPPPRLLPPVNLSPRRDFNGYRSPPRGYPRDYPPPRLDHPTWRERDREGGDRLRYSNLEYPPNRRLASDWVPEPHYERRPPLSPPRGGGWGRHSRERSRSPPMRDNPPPPLRDYRRDSYLERGGRDDQRGNFLGSFGDSKILEMGEEGGGGGGGGGGFPPKKEGVTDESGFPAKTPARQLDFTGGSAEHSLSPTVVATAVKTIVTSSVSSSPITTMASRLHPVVRPTVTNPPSQSPILNAPIRHPKPESPISRPRPIVEGRDGTPQKKKQCNCKHSRCLKLYCECFASGTYCDGCNCVNCFNNVDNEPARRDAVEATLERNPNAFRPKIASSPHGVRDKREEIGEVVLLGKHNKGCHCKKSGCLKKYCECFQANILCSENCRCLDCKNFDGSEERQALFHGEHANNMAYLQQAANAAITGAVGSSGFAPSPAPKRRKGQDISFNQATKDSSSHRLGQFQQANNGRSSGPTSGTSPATVSRPGGTSSAAPSKFVYRSLLADIIQPQDVKALCSVLVAVAGEAAKTLTDKRNETETCLASSAQDNSQGNKDVEMVAADGNQADKSEPEGSNSDASKGKPLSPATLALMCDEQDTIFMVGAAEPNGSVDPGGCGTNSQEKSEIYAEKERVVLTKFRDCLSRLISYAEIKESKCSYLARRHIQPPPTASATVKTENGIQQIPQPPTTAQPTLTKPQPLQPTTTTNTSTTQHPHKPPALPEKKDSA</sequence>
<feature type="region of interest" description="Disordered" evidence="19">
    <location>
        <begin position="703"/>
        <end position="756"/>
    </location>
</feature>
<dbReference type="Gene3D" id="1.10.510.10">
    <property type="entry name" value="Transferase(Phosphotransferase) domain 1"/>
    <property type="match status" value="2"/>
</dbReference>
<evidence type="ECO:0000256" key="4">
    <source>
        <dbReference type="ARBA" id="ARBA00012425"/>
    </source>
</evidence>
<feature type="compositionally biased region" description="Low complexity" evidence="19">
    <location>
        <begin position="1174"/>
        <end position="1183"/>
    </location>
</feature>
<dbReference type="eggNOG" id="KOG0594">
    <property type="taxonomic scope" value="Eukaryota"/>
</dbReference>
<feature type="region of interest" description="Disordered" evidence="19">
    <location>
        <begin position="1153"/>
        <end position="1195"/>
    </location>
</feature>
<dbReference type="FunFam" id="4.10.1060.10:FF:000017">
    <property type="entry name" value="FUS RNA-binding protein"/>
    <property type="match status" value="1"/>
</dbReference>
<feature type="region of interest" description="Disordered" evidence="19">
    <location>
        <begin position="1369"/>
        <end position="1429"/>
    </location>
</feature>
<keyword evidence="11" id="KW-0418">Kinase</keyword>
<dbReference type="PANTHER" id="PTHR12446:SF34">
    <property type="entry name" value="PROTEIN LIN-54 HOMOLOG"/>
    <property type="match status" value="1"/>
</dbReference>
<dbReference type="GO" id="GO:0008270">
    <property type="term" value="F:zinc ion binding"/>
    <property type="evidence" value="ECO:0007669"/>
    <property type="project" value="UniProtKB-KW"/>
</dbReference>
<dbReference type="InterPro" id="IPR036443">
    <property type="entry name" value="Znf_RanBP2_sf"/>
</dbReference>
<feature type="region of interest" description="Disordered" evidence="19">
    <location>
        <begin position="1235"/>
        <end position="1256"/>
    </location>
</feature>
<feature type="compositionally biased region" description="Basic and acidic residues" evidence="19">
    <location>
        <begin position="596"/>
        <end position="607"/>
    </location>
</feature>
<feature type="compositionally biased region" description="Basic and acidic residues" evidence="19">
    <location>
        <begin position="554"/>
        <end position="583"/>
    </location>
</feature>
<dbReference type="Pfam" id="PF00069">
    <property type="entry name" value="Pkinase"/>
    <property type="match status" value="2"/>
</dbReference>
<dbReference type="GO" id="GO:0006355">
    <property type="term" value="P:regulation of DNA-templated transcription"/>
    <property type="evidence" value="ECO:0007669"/>
    <property type="project" value="TreeGrafter"/>
</dbReference>
<accession>A0A0D3A3M4</accession>
<evidence type="ECO:0000313" key="23">
    <source>
        <dbReference type="EnsemblPlants" id="Bo1g016960.1"/>
    </source>
</evidence>
<feature type="compositionally biased region" description="Basic and acidic residues" evidence="19">
    <location>
        <begin position="643"/>
        <end position="652"/>
    </location>
</feature>
<dbReference type="SUPFAM" id="SSF56112">
    <property type="entry name" value="Protein kinase-like (PK-like)"/>
    <property type="match status" value="1"/>
</dbReference>
<dbReference type="InterPro" id="IPR000719">
    <property type="entry name" value="Prot_kinase_dom"/>
</dbReference>